<evidence type="ECO:0000256" key="3">
    <source>
        <dbReference type="PROSITE-ProRule" id="PRU00169"/>
    </source>
</evidence>
<dbReference type="InterPro" id="IPR011006">
    <property type="entry name" value="CheY-like_superfamily"/>
</dbReference>
<dbReference type="Gene3D" id="3.40.50.2300">
    <property type="match status" value="1"/>
</dbReference>
<feature type="domain" description="HTH LytTR-type" evidence="5">
    <location>
        <begin position="172"/>
        <end position="236"/>
    </location>
</feature>
<organism evidence="6 7">
    <name type="scientific">Coprococcus hominis</name>
    <name type="common">ex Liu et al. 2022</name>
    <dbReference type="NCBI Taxonomy" id="2763039"/>
    <lineage>
        <taxon>Bacteria</taxon>
        <taxon>Bacillati</taxon>
        <taxon>Bacillota</taxon>
        <taxon>Clostridia</taxon>
        <taxon>Lachnospirales</taxon>
        <taxon>Lachnospiraceae</taxon>
        <taxon>Coprococcus</taxon>
    </lineage>
</organism>
<keyword evidence="3" id="KW-0597">Phosphoprotein</keyword>
<evidence type="ECO:0000313" key="7">
    <source>
        <dbReference type="Proteomes" id="UP000615234"/>
    </source>
</evidence>
<dbReference type="InterPro" id="IPR001789">
    <property type="entry name" value="Sig_transdc_resp-reg_receiver"/>
</dbReference>
<dbReference type="SUPFAM" id="SSF52172">
    <property type="entry name" value="CheY-like"/>
    <property type="match status" value="1"/>
</dbReference>
<dbReference type="InterPro" id="IPR046947">
    <property type="entry name" value="LytR-like"/>
</dbReference>
<dbReference type="EMBL" id="JACOOX010000001">
    <property type="protein sequence ID" value="MBC5661666.1"/>
    <property type="molecule type" value="Genomic_DNA"/>
</dbReference>
<evidence type="ECO:0000259" key="4">
    <source>
        <dbReference type="PROSITE" id="PS50110"/>
    </source>
</evidence>
<reference evidence="6 7" key="1">
    <citation type="submission" date="2020-08" db="EMBL/GenBank/DDBJ databases">
        <title>Genome public.</title>
        <authorList>
            <person name="Liu C."/>
            <person name="Sun Q."/>
        </authorList>
    </citation>
    <scope>NUCLEOTIDE SEQUENCE [LARGE SCALE GENOMIC DNA]</scope>
    <source>
        <strain evidence="6 7">NSJ-10</strain>
    </source>
</reference>
<dbReference type="InterPro" id="IPR007492">
    <property type="entry name" value="LytTR_DNA-bd_dom"/>
</dbReference>
<gene>
    <name evidence="6" type="ORF">H8S09_01955</name>
</gene>
<dbReference type="PANTHER" id="PTHR37299">
    <property type="entry name" value="TRANSCRIPTIONAL REGULATOR-RELATED"/>
    <property type="match status" value="1"/>
</dbReference>
<proteinExistence type="predicted"/>
<dbReference type="Gene3D" id="2.40.50.1020">
    <property type="entry name" value="LytTr DNA-binding domain"/>
    <property type="match status" value="1"/>
</dbReference>
<dbReference type="Pfam" id="PF00072">
    <property type="entry name" value="Response_reg"/>
    <property type="match status" value="1"/>
</dbReference>
<dbReference type="Pfam" id="PF04397">
    <property type="entry name" value="LytTR"/>
    <property type="match status" value="1"/>
</dbReference>
<dbReference type="PROSITE" id="PS50930">
    <property type="entry name" value="HTH_LYTTR"/>
    <property type="match status" value="1"/>
</dbReference>
<comment type="function">
    <text evidence="2">May play the central regulatory role in sporulation. It may be an element of the effector pathway responsible for the activation of sporulation genes in response to nutritional stress. Spo0A may act in concert with spo0H (a sigma factor) to control the expression of some genes that are critical to the sporulation process.</text>
</comment>
<dbReference type="CDD" id="cd00156">
    <property type="entry name" value="REC"/>
    <property type="match status" value="1"/>
</dbReference>
<dbReference type="PROSITE" id="PS50110">
    <property type="entry name" value="RESPONSE_REGULATORY"/>
    <property type="match status" value="1"/>
</dbReference>
<evidence type="ECO:0000259" key="5">
    <source>
        <dbReference type="PROSITE" id="PS50930"/>
    </source>
</evidence>
<sequence>MMKIAICDDEKEFRDLIRVYIEDYLNTKDILYTIDTFISGEKFLNETFPSEYSIIFLDINMEGMDGITTAKKIRERGINSYIVFVTAYIDYSLEGYKVGAVRYLLKNGYNLQVAMEECLDAILEKKRENNARKKFPFKEGQTEVLFAQILYIESKLHKLEFHILENEKIRIYTMYGTMNELEEELELYHFVRVHQSYLVNLQYIRQVSRYKVTLYDDETISIPKARYKEVQAVFVAYKGEI</sequence>
<dbReference type="PANTHER" id="PTHR37299:SF1">
    <property type="entry name" value="STAGE 0 SPORULATION PROTEIN A HOMOLOG"/>
    <property type="match status" value="1"/>
</dbReference>
<dbReference type="GO" id="GO:0003677">
    <property type="term" value="F:DNA binding"/>
    <property type="evidence" value="ECO:0007669"/>
    <property type="project" value="InterPro"/>
</dbReference>
<dbReference type="AlphaFoldDB" id="A0A8I0AIQ6"/>
<protein>
    <recommendedName>
        <fullName evidence="1">Stage 0 sporulation protein A homolog</fullName>
    </recommendedName>
</protein>
<dbReference type="GO" id="GO:0000156">
    <property type="term" value="F:phosphorelay response regulator activity"/>
    <property type="evidence" value="ECO:0007669"/>
    <property type="project" value="InterPro"/>
</dbReference>
<evidence type="ECO:0000313" key="6">
    <source>
        <dbReference type="EMBL" id="MBC5661666.1"/>
    </source>
</evidence>
<accession>A0A8I0AIQ6</accession>
<dbReference type="SMART" id="SM00448">
    <property type="entry name" value="REC"/>
    <property type="match status" value="1"/>
</dbReference>
<keyword evidence="7" id="KW-1185">Reference proteome</keyword>
<name>A0A8I0AIQ6_9FIRM</name>
<dbReference type="SMART" id="SM00850">
    <property type="entry name" value="LytTR"/>
    <property type="match status" value="1"/>
</dbReference>
<feature type="modified residue" description="4-aspartylphosphate" evidence="3">
    <location>
        <position position="58"/>
    </location>
</feature>
<dbReference type="Proteomes" id="UP000615234">
    <property type="component" value="Unassembled WGS sequence"/>
</dbReference>
<evidence type="ECO:0000256" key="2">
    <source>
        <dbReference type="ARBA" id="ARBA00024867"/>
    </source>
</evidence>
<comment type="caution">
    <text evidence="6">The sequence shown here is derived from an EMBL/GenBank/DDBJ whole genome shotgun (WGS) entry which is preliminary data.</text>
</comment>
<feature type="domain" description="Response regulatory" evidence="4">
    <location>
        <begin position="3"/>
        <end position="121"/>
    </location>
</feature>
<evidence type="ECO:0000256" key="1">
    <source>
        <dbReference type="ARBA" id="ARBA00018672"/>
    </source>
</evidence>